<feature type="transmembrane region" description="Helical" evidence="21">
    <location>
        <begin position="1450"/>
        <end position="1473"/>
    </location>
</feature>
<dbReference type="GO" id="GO:0006895">
    <property type="term" value="P:Golgi to endosome transport"/>
    <property type="evidence" value="ECO:0007669"/>
    <property type="project" value="TreeGrafter"/>
</dbReference>
<dbReference type="InterPro" id="IPR031778">
    <property type="entry name" value="Sortilin_N"/>
</dbReference>
<keyword evidence="7" id="KW-0677">Repeat</keyword>
<keyword evidence="10" id="KW-0333">Golgi apparatus</keyword>
<dbReference type="InterPro" id="IPR031777">
    <property type="entry name" value="Sortilin_C"/>
</dbReference>
<dbReference type="SUPFAM" id="SSF110296">
    <property type="entry name" value="Oligoxyloglucan reducing end-specific cellobiohydrolase"/>
    <property type="match status" value="2"/>
</dbReference>
<feature type="compositionally biased region" description="Basic and acidic residues" evidence="20">
    <location>
        <begin position="676"/>
        <end position="702"/>
    </location>
</feature>
<evidence type="ECO:0000256" key="11">
    <source>
        <dbReference type="ARBA" id="ARBA00023136"/>
    </source>
</evidence>
<dbReference type="GO" id="GO:0005829">
    <property type="term" value="C:cytosol"/>
    <property type="evidence" value="ECO:0007669"/>
    <property type="project" value="GOC"/>
</dbReference>
<evidence type="ECO:0000256" key="5">
    <source>
        <dbReference type="ARBA" id="ARBA00022692"/>
    </source>
</evidence>
<name>A0A0A2VSY6_BEABA</name>
<evidence type="ECO:0000256" key="17">
    <source>
        <dbReference type="ARBA" id="ARBA00031902"/>
    </source>
</evidence>
<keyword evidence="13" id="KW-0325">Glycoprotein</keyword>
<feature type="transmembrane region" description="Helical" evidence="21">
    <location>
        <begin position="1400"/>
        <end position="1420"/>
    </location>
</feature>
<evidence type="ECO:0000256" key="15">
    <source>
        <dbReference type="ARBA" id="ARBA00031250"/>
    </source>
</evidence>
<dbReference type="Pfam" id="PF15901">
    <property type="entry name" value="Sortilin_C"/>
    <property type="match status" value="2"/>
</dbReference>
<feature type="signal peptide" evidence="22">
    <location>
        <begin position="1"/>
        <end position="26"/>
    </location>
</feature>
<evidence type="ECO:0000256" key="8">
    <source>
        <dbReference type="ARBA" id="ARBA00022927"/>
    </source>
</evidence>
<dbReference type="Pfam" id="PF15902">
    <property type="entry name" value="Sortilin-Vps10"/>
    <property type="match status" value="2"/>
</dbReference>
<accession>A0A0A2VSY6</accession>
<evidence type="ECO:0000256" key="20">
    <source>
        <dbReference type="SAM" id="MobiDB-lite"/>
    </source>
</evidence>
<keyword evidence="5 21" id="KW-0812">Transmembrane</keyword>
<evidence type="ECO:0000313" key="24">
    <source>
        <dbReference type="EMBL" id="KGQ09482.1"/>
    </source>
</evidence>
<evidence type="ECO:0000256" key="6">
    <source>
        <dbReference type="ARBA" id="ARBA00022729"/>
    </source>
</evidence>
<dbReference type="SMART" id="SM00602">
    <property type="entry name" value="VPS10"/>
    <property type="match status" value="2"/>
</dbReference>
<dbReference type="EMBL" id="ANFO01000440">
    <property type="protein sequence ID" value="KGQ09482.1"/>
    <property type="molecule type" value="Genomic_DNA"/>
</dbReference>
<evidence type="ECO:0000256" key="3">
    <source>
        <dbReference type="ARBA" id="ARBA00015369"/>
    </source>
</evidence>
<keyword evidence="9 21" id="KW-1133">Transmembrane helix</keyword>
<dbReference type="GO" id="GO:0005794">
    <property type="term" value="C:Golgi apparatus"/>
    <property type="evidence" value="ECO:0007669"/>
    <property type="project" value="UniProtKB-SubCell"/>
</dbReference>
<evidence type="ECO:0000256" key="9">
    <source>
        <dbReference type="ARBA" id="ARBA00022989"/>
    </source>
</evidence>
<dbReference type="InterPro" id="IPR015943">
    <property type="entry name" value="WD40/YVTN_repeat-like_dom_sf"/>
</dbReference>
<comment type="subcellular location">
    <subcellularLocation>
        <location evidence="1">Golgi apparatus</location>
        <location evidence="1">trans-Golgi network membrane</location>
        <topology evidence="1">Multi-pass membrane protein</topology>
    </subcellularLocation>
    <subcellularLocation>
        <location evidence="2">Prevacuolar compartment membrane</location>
        <topology evidence="2">Multi-pass membrane protein</topology>
    </subcellularLocation>
</comment>
<comment type="caution">
    <text evidence="24">The sequence shown here is derived from an EMBL/GenBank/DDBJ whole genome shotgun (WGS) entry which is preliminary data.</text>
</comment>
<keyword evidence="12" id="KW-0675">Receptor</keyword>
<evidence type="ECO:0000256" key="21">
    <source>
        <dbReference type="SAM" id="Phobius"/>
    </source>
</evidence>
<dbReference type="HOGENOM" id="CLU_000700_0_0_1"/>
<dbReference type="eggNOG" id="KOG3511">
    <property type="taxonomic scope" value="Eukaryota"/>
</dbReference>
<gene>
    <name evidence="24" type="ORF">BBAD15_g5181</name>
</gene>
<sequence>MRICGPLAAPWWRVLLLSWLWTFALAKDEPTISASKIEGYPRNINYFEDSDSVIWHNIDTGNIFWSKDAGVQWARVGDVDEGKAVLLIIHPHEAKTAFILTAHQEHYMTQDRGETWSKFDSKAPPSRFQPEVLTFNAADPKRIIFNGMDCDEIFCDEVAIYTTDGFKTVDKLREDTAGCWWAKSSLEFSTGDNDLDKSRILCIIRDELSPRRQEQRLVVSDDFFKKEKGEIQEFEPDLDITKPVRGVNNIAIIKGYLLVATSSAGSDEMALYVTDDTKKWHRAIFPSSDSHEHSHAINQGAYTVLESTNYSIQVDVMTSAPSRPMGVLFTSNSNGTYFTENMPYTNRDRKGHVDFENVSGIQGVYLVNTVDNGADVDKHGKTKVLVSKITFDDGRTFESLKAGEDTIHLHSVTELDNIGRVFSSPAPGLVMGNGNTGKSLKRPSESNLYVSDDAGRTWKQALEGQHKYEFGDSGSILVAVKDSDKPDIDKFSFSLDHGEKWNTVSFPDDLKIRPEFLTSVQDATSLKFLLVGSHKGEYHSIAIDFEGLHERKCGDDDMEEWHARVDADGKPQCIMGHKQSFTRRKKTADCFIKSEFKEPIAKTEDCECSDADFECDFNFQRDSEDHTKCKQVGSLVIPEGSCKGDEKSFKGSSGWRLIPGNTCKRKDGEQKDDAIERECKDGGKDNDKDDGKDDGKDGKDGGDDTDPSSGGVSHKKNDFDTDLNDFQKFYLERGEASSSKDETVIVRAAEQGSGGQLKVDDRLWRSPDHGKKWERILEGERIQNIFPHEYFNDVVYFTTVEDSKVFYTIDRGQSFHPFTAPSEPFEDGPFSFHPDKKDWILWVGKTCEKVGSKEFCYLKASISTDRGDDWRTLRKYVEKCEFTGNSEYNIRAEKQIVCLAHREENEDSPLTIITSDDFFDEDVIMLDNEVSNFITMSEYIILAEKDQKTGGVKPLVSVDGKHFENAHFPYKFQEGHESEYTALDSSTHALNLFVKTDDGADHQYGSIIKSNSNGTSFVLSASNVNCDDTPYVDFEKVAGLEGFELINVVTNPGKEEKTKKIQTKISRNDGAEWGYLAPPSKDVDGKSYSCSSSKGDKSCALHLHHYTERDDKRKTFAAATAVGLMFGIGNVGSILGDIKEADTFMTADGGITWRNVKKGHWTWQYGDQGSIIVLVERATHDNKASTNIVSYSTDEGKTWTDYKFTDDKVTVLDITTLSSGTSRNFLLWCRSESGKVFTVNLDFTGLTDKVCKLGSLGKEGGDTDYDLWSPKHPLLNDDCVFGHVAKYLRKKPDRNCYNGQDIQRLYKKENCACSRRDYECAYNFEMDNSGQCVLVKGLEPLSGKEWCEKNNATTYFEPTGYRRLQLTTCEGGKEYDKTSTEHDCAGYEGEVARKRKASGVGIFFAVVIPIAAALAFGWYVHRNWSGKFGQIRLGESSAATFDSDQPWIKYPVIAISAVVALAAALPVLAASVWRTVFGAYQRAGGGGAGGGRSWNRRFTTRQSFARGGEYSRVEDYDGELLGEDSDEDV</sequence>
<proteinExistence type="predicted"/>
<dbReference type="STRING" id="1245745.A0A0A2VSY6"/>
<dbReference type="OrthoDB" id="443634at2759"/>
<feature type="chain" id="PRO_5002006696" description="Vacuolar protein sorting/targeting protein 10" evidence="22">
    <location>
        <begin position="27"/>
        <end position="1529"/>
    </location>
</feature>
<dbReference type="Gene3D" id="3.30.60.270">
    <property type="match status" value="2"/>
</dbReference>
<evidence type="ECO:0000313" key="25">
    <source>
        <dbReference type="Proteomes" id="UP000030106"/>
    </source>
</evidence>
<keyword evidence="6 22" id="KW-0732">Signal</keyword>
<dbReference type="InterPro" id="IPR006581">
    <property type="entry name" value="VPS10"/>
</dbReference>
<dbReference type="InterPro" id="IPR050310">
    <property type="entry name" value="VPS10-sortilin"/>
</dbReference>
<feature type="domain" description="VPS10" evidence="23">
    <location>
        <begin position="52"/>
        <end position="687"/>
    </location>
</feature>
<dbReference type="Gene3D" id="2.130.10.10">
    <property type="entry name" value="YVTN repeat-like/Quinoprotein amine dehydrogenase"/>
    <property type="match status" value="2"/>
</dbReference>
<evidence type="ECO:0000256" key="10">
    <source>
        <dbReference type="ARBA" id="ARBA00023034"/>
    </source>
</evidence>
<evidence type="ECO:0000256" key="16">
    <source>
        <dbReference type="ARBA" id="ARBA00031354"/>
    </source>
</evidence>
<dbReference type="CDD" id="cd15482">
    <property type="entry name" value="Sialidase_non-viral"/>
    <property type="match status" value="2"/>
</dbReference>
<dbReference type="Proteomes" id="UP000030106">
    <property type="component" value="Unassembled WGS sequence"/>
</dbReference>
<feature type="region of interest" description="Disordered" evidence="20">
    <location>
        <begin position="676"/>
        <end position="719"/>
    </location>
</feature>
<dbReference type="PANTHER" id="PTHR12106:SF27">
    <property type="entry name" value="SORTILIN-RELATED RECEPTOR"/>
    <property type="match status" value="1"/>
</dbReference>
<evidence type="ECO:0000256" key="19">
    <source>
        <dbReference type="ARBA" id="ARBA00032910"/>
    </source>
</evidence>
<dbReference type="FunFam" id="3.30.60.270:FF:000005">
    <property type="entry name" value="Sortilin"/>
    <property type="match status" value="2"/>
</dbReference>
<evidence type="ECO:0000256" key="4">
    <source>
        <dbReference type="ARBA" id="ARBA00022448"/>
    </source>
</evidence>
<evidence type="ECO:0000256" key="18">
    <source>
        <dbReference type="ARBA" id="ARBA00032705"/>
    </source>
</evidence>
<keyword evidence="8" id="KW-0653">Protein transport</keyword>
<dbReference type="FunFam" id="2.10.70.80:FF:000001">
    <property type="entry name" value="Sortilin-related VPS10 domain-containing receptor 1"/>
    <property type="match status" value="1"/>
</dbReference>
<comment type="function">
    <text evidence="14">Functions as a sorting receptor in the Golgi compartment required for the intracellular sorting and delivery of soluble vacuolar proteins, like carboxypeptidase Y (CPY) and proteinase A. Executes multiple rounds of sorting by cycling between the late Golgi and a prevacuolar endosome-like compartment.</text>
</comment>
<keyword evidence="11 21" id="KW-0472">Membrane</keyword>
<dbReference type="GO" id="GO:0006896">
    <property type="term" value="P:Golgi to vacuole transport"/>
    <property type="evidence" value="ECO:0007669"/>
    <property type="project" value="TreeGrafter"/>
</dbReference>
<evidence type="ECO:0000256" key="13">
    <source>
        <dbReference type="ARBA" id="ARBA00023180"/>
    </source>
</evidence>
<evidence type="ECO:0000256" key="22">
    <source>
        <dbReference type="SAM" id="SignalP"/>
    </source>
</evidence>
<evidence type="ECO:0000256" key="12">
    <source>
        <dbReference type="ARBA" id="ARBA00023170"/>
    </source>
</evidence>
<feature type="domain" description="VPS10" evidence="23">
    <location>
        <begin position="757"/>
        <end position="1389"/>
    </location>
</feature>
<evidence type="ECO:0000256" key="7">
    <source>
        <dbReference type="ARBA" id="ARBA00022737"/>
    </source>
</evidence>
<reference evidence="24 25" key="1">
    <citation type="submission" date="2012-10" db="EMBL/GenBank/DDBJ databases">
        <title>Genome sequencing and analysis of entomopathogenic fungi Beauveria bassiana D1-5.</title>
        <authorList>
            <person name="Li Q."/>
            <person name="Wang L."/>
            <person name="Zhang Z."/>
            <person name="Wang Q."/>
            <person name="Ren J."/>
            <person name="Wang M."/>
            <person name="Xu W."/>
            <person name="Wang J."/>
            <person name="Lu Y."/>
            <person name="Du Q."/>
            <person name="Sun Z."/>
        </authorList>
    </citation>
    <scope>NUCLEOTIDE SEQUENCE [LARGE SCALE GENOMIC DNA]</scope>
    <source>
        <strain evidence="24 25">D1-5</strain>
    </source>
</reference>
<organism evidence="24 25">
    <name type="scientific">Beauveria bassiana D1-5</name>
    <dbReference type="NCBI Taxonomy" id="1245745"/>
    <lineage>
        <taxon>Eukaryota</taxon>
        <taxon>Fungi</taxon>
        <taxon>Dikarya</taxon>
        <taxon>Ascomycota</taxon>
        <taxon>Pezizomycotina</taxon>
        <taxon>Sordariomycetes</taxon>
        <taxon>Hypocreomycetidae</taxon>
        <taxon>Hypocreales</taxon>
        <taxon>Cordycipitaceae</taxon>
        <taxon>Beauveria</taxon>
    </lineage>
</organism>
<dbReference type="Gene3D" id="2.10.70.80">
    <property type="match status" value="2"/>
</dbReference>
<dbReference type="PANTHER" id="PTHR12106">
    <property type="entry name" value="SORTILIN RELATED"/>
    <property type="match status" value="1"/>
</dbReference>
<keyword evidence="4" id="KW-0813">Transport</keyword>
<evidence type="ECO:0000256" key="14">
    <source>
        <dbReference type="ARBA" id="ARBA00025569"/>
    </source>
</evidence>
<dbReference type="GO" id="GO:0016020">
    <property type="term" value="C:membrane"/>
    <property type="evidence" value="ECO:0007669"/>
    <property type="project" value="InterPro"/>
</dbReference>
<evidence type="ECO:0000256" key="1">
    <source>
        <dbReference type="ARBA" id="ARBA00004166"/>
    </source>
</evidence>
<protein>
    <recommendedName>
        <fullName evidence="3">Vacuolar protein sorting/targeting protein 10</fullName>
    </recommendedName>
    <alternativeName>
        <fullName evidence="16">Carboxypeptidase Y receptor</fullName>
    </alternativeName>
    <alternativeName>
        <fullName evidence="15 17">Sortilin VPS10</fullName>
    </alternativeName>
    <alternativeName>
        <fullName evidence="18 19">Vacuolar carboxypeptidase Sorting receptor VPS10</fullName>
    </alternativeName>
</protein>
<dbReference type="GO" id="GO:0006623">
    <property type="term" value="P:protein targeting to vacuole"/>
    <property type="evidence" value="ECO:0007669"/>
    <property type="project" value="TreeGrafter"/>
</dbReference>
<evidence type="ECO:0000256" key="2">
    <source>
        <dbReference type="ARBA" id="ARBA00004488"/>
    </source>
</evidence>
<feature type="transmembrane region" description="Helical" evidence="21">
    <location>
        <begin position="1116"/>
        <end position="1135"/>
    </location>
</feature>
<evidence type="ECO:0000259" key="23">
    <source>
        <dbReference type="SMART" id="SM00602"/>
    </source>
</evidence>